<keyword evidence="4" id="KW-1185">Reference proteome</keyword>
<dbReference type="InterPro" id="IPR005135">
    <property type="entry name" value="Endo/exonuclease/phosphatase"/>
</dbReference>
<feature type="domain" description="Endonuclease/exonuclease/phosphatase" evidence="2">
    <location>
        <begin position="228"/>
        <end position="419"/>
    </location>
</feature>
<dbReference type="SUPFAM" id="SSF56219">
    <property type="entry name" value="DNase I-like"/>
    <property type="match status" value="1"/>
</dbReference>
<evidence type="ECO:0000313" key="3">
    <source>
        <dbReference type="EMBL" id="PVD32651.1"/>
    </source>
</evidence>
<dbReference type="InterPro" id="IPR036691">
    <property type="entry name" value="Endo/exonu/phosph_ase_sf"/>
</dbReference>
<evidence type="ECO:0000313" key="4">
    <source>
        <dbReference type="Proteomes" id="UP000245119"/>
    </source>
</evidence>
<reference evidence="3 4" key="1">
    <citation type="submission" date="2018-04" db="EMBL/GenBank/DDBJ databases">
        <title>The genome of golden apple snail Pomacea canaliculata provides insight into stress tolerance and invasive adaptation.</title>
        <authorList>
            <person name="Liu C."/>
            <person name="Liu B."/>
            <person name="Ren Y."/>
            <person name="Zhang Y."/>
            <person name="Wang H."/>
            <person name="Li S."/>
            <person name="Jiang F."/>
            <person name="Yin L."/>
            <person name="Zhang G."/>
            <person name="Qian W."/>
            <person name="Fan W."/>
        </authorList>
    </citation>
    <scope>NUCLEOTIDE SEQUENCE [LARGE SCALE GENOMIC DNA]</scope>
    <source>
        <strain evidence="3">SZHN2017</strain>
        <tissue evidence="3">Muscle</tissue>
    </source>
</reference>
<feature type="compositionally biased region" description="Polar residues" evidence="1">
    <location>
        <begin position="183"/>
        <end position="195"/>
    </location>
</feature>
<dbReference type="Gene3D" id="3.60.10.10">
    <property type="entry name" value="Endonuclease/exonuclease/phosphatase"/>
    <property type="match status" value="1"/>
</dbReference>
<dbReference type="EMBL" id="PZQS01000004">
    <property type="protein sequence ID" value="PVD32651.1"/>
    <property type="molecule type" value="Genomic_DNA"/>
</dbReference>
<dbReference type="PANTHER" id="PTHR33395:SF22">
    <property type="entry name" value="REVERSE TRANSCRIPTASE DOMAIN-CONTAINING PROTEIN"/>
    <property type="match status" value="1"/>
</dbReference>
<dbReference type="OrthoDB" id="10030815at2759"/>
<evidence type="ECO:0000256" key="1">
    <source>
        <dbReference type="SAM" id="MobiDB-lite"/>
    </source>
</evidence>
<protein>
    <recommendedName>
        <fullName evidence="2">Endonuclease/exonuclease/phosphatase domain-containing protein</fullName>
    </recommendedName>
</protein>
<dbReference type="Pfam" id="PF03372">
    <property type="entry name" value="Exo_endo_phos"/>
    <property type="match status" value="1"/>
</dbReference>
<dbReference type="Proteomes" id="UP000245119">
    <property type="component" value="Linkage Group LG4"/>
</dbReference>
<dbReference type="GO" id="GO:0003824">
    <property type="term" value="F:catalytic activity"/>
    <property type="evidence" value="ECO:0007669"/>
    <property type="project" value="InterPro"/>
</dbReference>
<proteinExistence type="predicted"/>
<gene>
    <name evidence="3" type="ORF">C0Q70_08096</name>
</gene>
<dbReference type="AlphaFoldDB" id="A0A2T7PGW1"/>
<comment type="caution">
    <text evidence="3">The sequence shown here is derived from an EMBL/GenBank/DDBJ whole genome shotgun (WGS) entry which is preliminary data.</text>
</comment>
<sequence length="764" mass="87238">MEPLQGGTTNAHLHLETSQKSGVINDIEGRTQIQEDHKSHLPCIRTAQKIVHKTQKGCLTAVLGSVRRLEFIQEAVAVQVECQLLSNDTLHKFRNKRQIRHRSIVFSTTNWCNLPCSGVVACVPRRPTELCRREPCAPGRSNQAEQVCQGRGQTKMLHPGPPGWGFCYGLTTHSSKTSTVTETATISQQGPGQEDSSPEELMTQAGESPREASMPTHLLTTKAKTRIGTWNIRTLYESGKSAQVAREMRRYNITVLGLCETRWNGNGQARLTSGETIIYSGHKDLDHDHSQGVALLMSTEATKALRAWEPVSPRLMSARFNAKGRKTTIIQCYAPTNAADEEEKEEFYNSLQSLLDRTPRRDLKIIMGDLNAKNIHKTTWTSPDGQTENQIDHITVGRRWRRSLQDVRVRRGADAASDHQLLIAVFKIKLKSFIDTAGRPHHKFNTQYFKNKETREIYNCEIKNKYEALSGLAEESVEEHWSTLKRIWKSTCTDVLGKRERKHKEWITQETWAKIESRKGLKQKLNQCQDQQEKEGLRAKYWEANRQVKRSAREDKRRFTHELTEEAETAATQGNMKRLYEITRTLSGKSVNSNKQVKDKNGKTITNDAEQRDRWMEYFEEMLNRPHPPSLPDIPPAAEQLHVNTSPPTKTEIIKAIKSMKNAKQQARTAYLQKALKADPETTATILQPLLHKIWEQELIPADWKLGHLVKLPKKGDLSQCNNWRGIMLLSIPSKVLTRIILERLKKALDMRMRPEQAGFRQDK</sequence>
<organism evidence="3 4">
    <name type="scientific">Pomacea canaliculata</name>
    <name type="common">Golden apple snail</name>
    <dbReference type="NCBI Taxonomy" id="400727"/>
    <lineage>
        <taxon>Eukaryota</taxon>
        <taxon>Metazoa</taxon>
        <taxon>Spiralia</taxon>
        <taxon>Lophotrochozoa</taxon>
        <taxon>Mollusca</taxon>
        <taxon>Gastropoda</taxon>
        <taxon>Caenogastropoda</taxon>
        <taxon>Architaenioglossa</taxon>
        <taxon>Ampullarioidea</taxon>
        <taxon>Ampullariidae</taxon>
        <taxon>Pomacea</taxon>
    </lineage>
</organism>
<dbReference type="STRING" id="400727.A0A2T7PGW1"/>
<evidence type="ECO:0000259" key="2">
    <source>
        <dbReference type="Pfam" id="PF03372"/>
    </source>
</evidence>
<dbReference type="CDD" id="cd09076">
    <property type="entry name" value="L1-EN"/>
    <property type="match status" value="1"/>
</dbReference>
<feature type="region of interest" description="Disordered" evidence="1">
    <location>
        <begin position="183"/>
        <end position="213"/>
    </location>
</feature>
<dbReference type="PANTHER" id="PTHR33395">
    <property type="entry name" value="TRANSCRIPTASE, PUTATIVE-RELATED-RELATED"/>
    <property type="match status" value="1"/>
</dbReference>
<name>A0A2T7PGW1_POMCA</name>
<accession>A0A2T7PGW1</accession>